<evidence type="ECO:0000256" key="1">
    <source>
        <dbReference type="ARBA" id="ARBA00009580"/>
    </source>
</evidence>
<feature type="signal peptide" evidence="6">
    <location>
        <begin position="1"/>
        <end position="17"/>
    </location>
</feature>
<name>A0ABY7F9H2_MYAAR</name>
<keyword evidence="6" id="KW-0732">Signal</keyword>
<dbReference type="InterPro" id="IPR050348">
    <property type="entry name" value="Protein-Tyr_Phosphatase"/>
</dbReference>
<proteinExistence type="inferred from homology"/>
<dbReference type="Gene3D" id="3.90.190.10">
    <property type="entry name" value="Protein tyrosine phosphatase superfamily"/>
    <property type="match status" value="2"/>
</dbReference>
<feature type="domain" description="Tyrosine-protein phosphatase" evidence="7">
    <location>
        <begin position="989"/>
        <end position="1168"/>
    </location>
</feature>
<reference evidence="8" key="1">
    <citation type="submission" date="2022-11" db="EMBL/GenBank/DDBJ databases">
        <title>Centuries of genome instability and evolution in soft-shell clam transmissible cancer (bioRxiv).</title>
        <authorList>
            <person name="Hart S.F.M."/>
            <person name="Yonemitsu M.A."/>
            <person name="Giersch R.M."/>
            <person name="Beal B.F."/>
            <person name="Arriagada G."/>
            <person name="Davis B.W."/>
            <person name="Ostrander E.A."/>
            <person name="Goff S.P."/>
            <person name="Metzger M.J."/>
        </authorList>
    </citation>
    <scope>NUCLEOTIDE SEQUENCE</scope>
    <source>
        <strain evidence="8">MELC-2E11</strain>
        <tissue evidence="8">Siphon/mantle</tissue>
    </source>
</reference>
<protein>
    <recommendedName>
        <fullName evidence="2">protein-tyrosine-phosphatase</fullName>
        <ecNumber evidence="2">3.1.3.48</ecNumber>
    </recommendedName>
</protein>
<feature type="domain" description="Tyrosine-protein phosphatase" evidence="7">
    <location>
        <begin position="813"/>
        <end position="973"/>
    </location>
</feature>
<dbReference type="Proteomes" id="UP001164746">
    <property type="component" value="Chromosome 10"/>
</dbReference>
<evidence type="ECO:0000259" key="7">
    <source>
        <dbReference type="PROSITE" id="PS50055"/>
    </source>
</evidence>
<comment type="similarity">
    <text evidence="1">Belongs to the protein-tyrosine phosphatase family.</text>
</comment>
<dbReference type="PANTHER" id="PTHR19134:SF562">
    <property type="entry name" value="PROTEIN-TYROSINE-PHOSPHATASE"/>
    <property type="match status" value="1"/>
</dbReference>
<evidence type="ECO:0000256" key="5">
    <source>
        <dbReference type="SAM" id="Phobius"/>
    </source>
</evidence>
<organism evidence="8 9">
    <name type="scientific">Mya arenaria</name>
    <name type="common">Soft-shell clam</name>
    <dbReference type="NCBI Taxonomy" id="6604"/>
    <lineage>
        <taxon>Eukaryota</taxon>
        <taxon>Metazoa</taxon>
        <taxon>Spiralia</taxon>
        <taxon>Lophotrochozoa</taxon>
        <taxon>Mollusca</taxon>
        <taxon>Bivalvia</taxon>
        <taxon>Autobranchia</taxon>
        <taxon>Heteroconchia</taxon>
        <taxon>Euheterodonta</taxon>
        <taxon>Imparidentia</taxon>
        <taxon>Neoheterodontei</taxon>
        <taxon>Myida</taxon>
        <taxon>Myoidea</taxon>
        <taxon>Myidae</taxon>
        <taxon>Mya</taxon>
    </lineage>
</organism>
<keyword evidence="4" id="KW-0904">Protein phosphatase</keyword>
<dbReference type="EC" id="3.1.3.48" evidence="2"/>
<dbReference type="Gene3D" id="2.170.300.10">
    <property type="entry name" value="Tie2 ligand-binding domain superfamily"/>
    <property type="match status" value="1"/>
</dbReference>
<evidence type="ECO:0000256" key="2">
    <source>
        <dbReference type="ARBA" id="ARBA00013064"/>
    </source>
</evidence>
<evidence type="ECO:0000256" key="6">
    <source>
        <dbReference type="SAM" id="SignalP"/>
    </source>
</evidence>
<dbReference type="PROSITE" id="PS01248">
    <property type="entry name" value="EGF_LAM_1"/>
    <property type="match status" value="2"/>
</dbReference>
<feature type="transmembrane region" description="Helical" evidence="5">
    <location>
        <begin position="668"/>
        <end position="692"/>
    </location>
</feature>
<evidence type="ECO:0000256" key="3">
    <source>
        <dbReference type="ARBA" id="ARBA00022801"/>
    </source>
</evidence>
<dbReference type="SMART" id="SM00194">
    <property type="entry name" value="PTPc"/>
    <property type="match status" value="1"/>
</dbReference>
<keyword evidence="5" id="KW-1133">Transmembrane helix</keyword>
<dbReference type="CDD" id="cd00047">
    <property type="entry name" value="PTPc"/>
    <property type="match status" value="2"/>
</dbReference>
<keyword evidence="5" id="KW-0812">Transmembrane</keyword>
<evidence type="ECO:0000313" key="8">
    <source>
        <dbReference type="EMBL" id="WAR17667.1"/>
    </source>
</evidence>
<dbReference type="PROSITE" id="PS50055">
    <property type="entry name" value="TYR_PHOSPHATASE_PTP"/>
    <property type="match status" value="2"/>
</dbReference>
<dbReference type="InterPro" id="IPR002049">
    <property type="entry name" value="LE_dom"/>
</dbReference>
<dbReference type="InterPro" id="IPR000242">
    <property type="entry name" value="PTP_cat"/>
</dbReference>
<keyword evidence="9" id="KW-1185">Reference proteome</keyword>
<dbReference type="PROSITE" id="PS00022">
    <property type="entry name" value="EGF_1"/>
    <property type="match status" value="2"/>
</dbReference>
<dbReference type="Pfam" id="PF00102">
    <property type="entry name" value="Y_phosphatase"/>
    <property type="match status" value="2"/>
</dbReference>
<feature type="chain" id="PRO_5045897612" description="protein-tyrosine-phosphatase" evidence="6">
    <location>
        <begin position="18"/>
        <end position="1227"/>
    </location>
</feature>
<keyword evidence="5" id="KW-0472">Membrane</keyword>
<accession>A0ABY7F9H2</accession>
<keyword evidence="3" id="KW-0378">Hydrolase</keyword>
<sequence>MIFRVFAFLCLARACMTAIKDGREMDCSPNCVCCKGNLTRCGYQPGKGNNYCFDGCIDGIYGHRCHNPCPENCIACDQNTPATCYSCKDTFYESSSSCLKTCQVGCKGQLCNDSGNCDECAANFEGENCNMCKQGKYGTDCSMDCFYQNCRCSDENGCDSCKTGYYDSGTLCKTPCSQGCRNGGCNDDGSCQCRNDFITGLYCTECINGYFGADCNTLCSGGCRSENCMRSGTCFQCKSGNYGDRCNNTCSVGCSGGTCMRDGTCDCMQNFIGSKCESCLEGKYGNKCDQDCSVGCSSSTCERFDGRCECLPNFSGNKCETCGNGLHGLSCDFNCSDKCIGGICAKSDGTCINDCVSGYSGSTCSTPCDINCATCQRYDKSYCTSCPNDYSGSICSCPPNCQCSTNSDKCIGCYGQWKRADYQCTCNTKYCTDTGCHTCRNNTILVEGDVSACCVCPPNCKGGYCITGPKCLDGCEDGFYGMDCSQKCTDQGVECLQCSQDAGKCFLCKKGFFPTETGNCTSCNVKCKNEQCDSKTGKCIEGCVGKFWGNKCDTQCNSKCGTCLQKSGACESCTDLSVHGSYCNKSCSSSCLESRCEQINGYCSRGCNGDFFGNICEVKCPENCLHSGSETTCDIYGHCTSGCSDGYVGDDCTEQKGAVQALRAGQPIGAIVGSVSSGVVIIIGIIVAIFFFRRRYIRLQTSNKSNRNADVCPTCVELFLKSTANEKMSLNEGQTKRESSNRNITSAASKPIPVKQHASSHVVTTSEIEIDLKQDDDINWAIDISSKDDQTYYNELGTSTNKSKIPIGQLDKYVDKKTSEAFSKEFEGYNKPRQYIATLGPMSQQLGDFTFFWKMIWQQRVEKIVMTPKCEQYWPNPGTAMTYGDIKVESRSEDEYAEFTRRTFTGSEERTLHHLHFTCWPDKAIPDNVTAMIEFRQRVLSTPSTLNGPTGQYQFLHTAVVYSLTFDCKQIKGGNFNQYMNKHTARVLNKQFEVHYYSIRSRHDLMMKQKQLNEINSTGVRTEQTPISRSFRMKKRYLVAQTPLPETVIDFLTLAVQERCSCIVSFEAYMDKQKNIGIYYPAANQEVLKKGTFQVSCSREENKTFYAERTLAIQHKGTRTDRTIPHLQFTDWDEIENKPRSTTNFLSFLNVIENVMKQQDDGPILVHCLNNLCSAFYAFRSTFVRSTSTPTLAMTRGNIKVVSCRLSSVKLEILKGKDNVIVHTLIQ</sequence>
<dbReference type="InterPro" id="IPR000742">
    <property type="entry name" value="EGF"/>
</dbReference>
<dbReference type="PANTHER" id="PTHR19134">
    <property type="entry name" value="RECEPTOR-TYPE TYROSINE-PROTEIN PHOSPHATASE"/>
    <property type="match status" value="1"/>
</dbReference>
<dbReference type="InterPro" id="IPR029021">
    <property type="entry name" value="Prot-tyrosine_phosphatase-like"/>
</dbReference>
<evidence type="ECO:0000313" key="9">
    <source>
        <dbReference type="Proteomes" id="UP001164746"/>
    </source>
</evidence>
<dbReference type="SMART" id="SM00180">
    <property type="entry name" value="EGF_Lam"/>
    <property type="match status" value="3"/>
</dbReference>
<dbReference type="SMART" id="SM00181">
    <property type="entry name" value="EGF"/>
    <property type="match status" value="12"/>
</dbReference>
<gene>
    <name evidence="8" type="ORF">MAR_032261</name>
</gene>
<dbReference type="EMBL" id="CP111021">
    <property type="protein sequence ID" value="WAR17667.1"/>
    <property type="molecule type" value="Genomic_DNA"/>
</dbReference>
<dbReference type="SUPFAM" id="SSF52799">
    <property type="entry name" value="(Phosphotyrosine protein) phosphatases II"/>
    <property type="match status" value="2"/>
</dbReference>
<evidence type="ECO:0000256" key="4">
    <source>
        <dbReference type="ARBA" id="ARBA00022912"/>
    </source>
</evidence>